<dbReference type="Proteomes" id="UP000199579">
    <property type="component" value="Unassembled WGS sequence"/>
</dbReference>
<dbReference type="AlphaFoldDB" id="A0A1I4I5K8"/>
<dbReference type="RefSeq" id="WP_090944447.1">
    <property type="nucleotide sequence ID" value="NZ_FOSX01000143.1"/>
</dbReference>
<dbReference type="EMBL" id="FOSX01000143">
    <property type="protein sequence ID" value="SFL49575.1"/>
    <property type="molecule type" value="Genomic_DNA"/>
</dbReference>
<reference evidence="1 2" key="1">
    <citation type="submission" date="2016-10" db="EMBL/GenBank/DDBJ databases">
        <authorList>
            <person name="de Groot N.N."/>
        </authorList>
    </citation>
    <scope>NUCLEOTIDE SEQUENCE [LARGE SCALE GENOMIC DNA]</scope>
    <source>
        <strain evidence="1 2">DSM 381</strain>
    </source>
</reference>
<evidence type="ECO:0000313" key="2">
    <source>
        <dbReference type="Proteomes" id="UP000199579"/>
    </source>
</evidence>
<proteinExistence type="predicted"/>
<accession>A0A1I4I5K8</accession>
<name>A0A1I4I5K8_9GAMM</name>
<organism evidence="1 2">
    <name type="scientific">Azotobacter beijerinckii</name>
    <dbReference type="NCBI Taxonomy" id="170623"/>
    <lineage>
        <taxon>Bacteria</taxon>
        <taxon>Pseudomonadati</taxon>
        <taxon>Pseudomonadota</taxon>
        <taxon>Gammaproteobacteria</taxon>
        <taxon>Pseudomonadales</taxon>
        <taxon>Pseudomonadaceae</taxon>
        <taxon>Azotobacter</taxon>
    </lineage>
</organism>
<evidence type="ECO:0000313" key="1">
    <source>
        <dbReference type="EMBL" id="SFL49575.1"/>
    </source>
</evidence>
<sequence>MNNPKYSDEYWKPIFRVGSMIDMRAVNVALAQAITREAKPIDVATLNTLWLRQIEPEDCKYLGEHNGRPLVMPQLVYLRYADYSSAIGVELGLSAEDADADEWVSEDMRETRAIVRTLRMIVVEYLGEAEQQMKEARGYGPGEALIQSINTGESLEQSAARLGYAAQGLRVVGSNPKGKG</sequence>
<gene>
    <name evidence="1" type="ORF">SAMN04244574_04487</name>
</gene>
<protein>
    <submittedName>
        <fullName evidence="1">Uncharacterized protein</fullName>
    </submittedName>
</protein>